<evidence type="ECO:0000259" key="1">
    <source>
        <dbReference type="Pfam" id="PF13699"/>
    </source>
</evidence>
<accession>A0A7C1FII2</accession>
<dbReference type="AlphaFoldDB" id="A0A7C1FII2"/>
<organism evidence="2">
    <name type="scientific">Caldilinea aerophila</name>
    <dbReference type="NCBI Taxonomy" id="133453"/>
    <lineage>
        <taxon>Bacteria</taxon>
        <taxon>Bacillati</taxon>
        <taxon>Chloroflexota</taxon>
        <taxon>Caldilineae</taxon>
        <taxon>Caldilineales</taxon>
        <taxon>Caldilineaceae</taxon>
        <taxon>Caldilinea</taxon>
    </lineage>
</organism>
<name>A0A7C1FII2_9CHLR</name>
<gene>
    <name evidence="2" type="ORF">ENQ20_20265</name>
</gene>
<comment type="caution">
    <text evidence="2">The sequence shown here is derived from an EMBL/GenBank/DDBJ whole genome shotgun (WGS) entry which is preliminary data.</text>
</comment>
<reference evidence="2" key="1">
    <citation type="journal article" date="2020" name="mSystems">
        <title>Genome- and Community-Level Interaction Insights into Carbon Utilization and Element Cycling Functions of Hydrothermarchaeota in Hydrothermal Sediment.</title>
        <authorList>
            <person name="Zhou Z."/>
            <person name="Liu Y."/>
            <person name="Xu W."/>
            <person name="Pan J."/>
            <person name="Luo Z.H."/>
            <person name="Li M."/>
        </authorList>
    </citation>
    <scope>NUCLEOTIDE SEQUENCE [LARGE SCALE GENOMIC DNA]</scope>
    <source>
        <strain evidence="2">SpSt-289</strain>
    </source>
</reference>
<dbReference type="Pfam" id="PF13699">
    <property type="entry name" value="eCIS_core"/>
    <property type="match status" value="1"/>
</dbReference>
<protein>
    <submittedName>
        <fullName evidence="2">DUF4157 domain-containing protein</fullName>
    </submittedName>
</protein>
<evidence type="ECO:0000313" key="2">
    <source>
        <dbReference type="EMBL" id="HDX33792.1"/>
    </source>
</evidence>
<sequence>MSQTMPLQVARAPAATRPVVGHVLQRKCACGREAGPAGECAECRRKRLQRKSTEPNAGANGALAVSPVVQNVLQRPGRALDWATRSEMERRFGHDFGRVQVHTGAQAAASARAVNALAYTVGQHVVFGEQGYDPATREGRRLLAHELAHVVQQHDARFSPDDLALAGGRWEREADAAAQAVVDGGRAAIQQRSQHAMIARFTESRTTTEADGSTVEVERILTPGRCRLAPETRTGSSGDITGQQAFLEINACRGRVSGGVRGEINYGDAINDAAAAAARLLTNLGSGQRPDQALRSFESDLRQLTPNARLRFNLGAPGFRANLEGAGQASMAGGASGQAQLRLEFDVGPVTIGAQGAVQGGTQQQTSGTVSVTIEPRRRESTSQCYVCACSPPRIEFRCTRRTPHTPTTPPARPQPVIVPLFFKYADITPRPGWERRYEEMLQLAVTRIRSGYTIARIEGFTSPEGPTRQQRPGGFEGNVQLAQRRATEAQSDLQQALRADLGNLLIMRGSEHVRTALSATYPVVGRGELFGATAAGTEVANRQLFSHLQSTLGAPQPGQPDPLAEANVTGERIPEEVRAETEAQAAEFRTGQRGQQRLTQAQRLEAIYQPLRRALIHLDPPPPPPPDLRPSPETLRAIVGEPIACTDAHRALFANVQLPANQMFEGECSEPGQRPDRAR</sequence>
<dbReference type="InterPro" id="IPR025295">
    <property type="entry name" value="eCIS_core_dom"/>
</dbReference>
<feature type="domain" description="eCIS core" evidence="1">
    <location>
        <begin position="80"/>
        <end position="156"/>
    </location>
</feature>
<dbReference type="EMBL" id="DSMG01000203">
    <property type="protein sequence ID" value="HDX33792.1"/>
    <property type="molecule type" value="Genomic_DNA"/>
</dbReference>
<proteinExistence type="predicted"/>